<dbReference type="Pfam" id="PF00135">
    <property type="entry name" value="COesterase"/>
    <property type="match status" value="1"/>
</dbReference>
<name>A0A3M7MCN1_9PLEO</name>
<dbReference type="Proteomes" id="UP000265663">
    <property type="component" value="Unassembled WGS sequence"/>
</dbReference>
<evidence type="ECO:0000256" key="1">
    <source>
        <dbReference type="ARBA" id="ARBA00005964"/>
    </source>
</evidence>
<comment type="similarity">
    <text evidence="1 3">Belongs to the type-B carboxylesterase/lipase family.</text>
</comment>
<dbReference type="InterPro" id="IPR002018">
    <property type="entry name" value="CarbesteraseB"/>
</dbReference>
<dbReference type="EMBL" id="KE747829">
    <property type="protein sequence ID" value="RMZ72124.1"/>
    <property type="molecule type" value="Genomic_DNA"/>
</dbReference>
<keyword evidence="2 3" id="KW-0378">Hydrolase</keyword>
<dbReference type="OrthoDB" id="408631at2759"/>
<reference evidence="5 6" key="1">
    <citation type="journal article" date="2014" name="PLoS ONE">
        <title>De novo Genome Assembly of the Fungal Plant Pathogen Pyrenophora semeniperda.</title>
        <authorList>
            <person name="Soliai M.M."/>
            <person name="Meyer S.E."/>
            <person name="Udall J.A."/>
            <person name="Elzinga D.E."/>
            <person name="Hermansen R.A."/>
            <person name="Bodily P.M."/>
            <person name="Hart A.A."/>
            <person name="Coleman C.E."/>
        </authorList>
    </citation>
    <scope>NUCLEOTIDE SEQUENCE [LARGE SCALE GENOMIC DNA]</scope>
    <source>
        <strain evidence="5 6">CCB06</strain>
        <tissue evidence="5">Mycelium</tissue>
    </source>
</reference>
<feature type="domain" description="Carboxylesterase type B" evidence="4">
    <location>
        <begin position="34"/>
        <end position="482"/>
    </location>
</feature>
<dbReference type="Gene3D" id="3.40.50.1820">
    <property type="entry name" value="alpha/beta hydrolase"/>
    <property type="match status" value="1"/>
</dbReference>
<evidence type="ECO:0000256" key="2">
    <source>
        <dbReference type="ARBA" id="ARBA00022801"/>
    </source>
</evidence>
<dbReference type="PROSITE" id="PS00122">
    <property type="entry name" value="CARBOXYLESTERASE_B_1"/>
    <property type="match status" value="1"/>
</dbReference>
<dbReference type="PANTHER" id="PTHR11559">
    <property type="entry name" value="CARBOXYLESTERASE"/>
    <property type="match status" value="1"/>
</dbReference>
<feature type="signal peptide" evidence="3">
    <location>
        <begin position="1"/>
        <end position="20"/>
    </location>
</feature>
<dbReference type="GO" id="GO:0016787">
    <property type="term" value="F:hydrolase activity"/>
    <property type="evidence" value="ECO:0007669"/>
    <property type="project" value="UniProtKB-KW"/>
</dbReference>
<evidence type="ECO:0000256" key="3">
    <source>
        <dbReference type="RuleBase" id="RU361235"/>
    </source>
</evidence>
<proteinExistence type="inferred from homology"/>
<dbReference type="AlphaFoldDB" id="A0A3M7MCN1"/>
<organism evidence="5 6">
    <name type="scientific">Pyrenophora seminiperda CCB06</name>
    <dbReference type="NCBI Taxonomy" id="1302712"/>
    <lineage>
        <taxon>Eukaryota</taxon>
        <taxon>Fungi</taxon>
        <taxon>Dikarya</taxon>
        <taxon>Ascomycota</taxon>
        <taxon>Pezizomycotina</taxon>
        <taxon>Dothideomycetes</taxon>
        <taxon>Pleosporomycetidae</taxon>
        <taxon>Pleosporales</taxon>
        <taxon>Pleosporineae</taxon>
        <taxon>Pleosporaceae</taxon>
        <taxon>Pyrenophora</taxon>
    </lineage>
</organism>
<dbReference type="InterPro" id="IPR019826">
    <property type="entry name" value="Carboxylesterase_B_AS"/>
</dbReference>
<dbReference type="EC" id="3.1.1.-" evidence="3"/>
<feature type="chain" id="PRO_5017848703" description="Carboxylic ester hydrolase" evidence="3">
    <location>
        <begin position="21"/>
        <end position="497"/>
    </location>
</feature>
<evidence type="ECO:0000313" key="6">
    <source>
        <dbReference type="Proteomes" id="UP000265663"/>
    </source>
</evidence>
<protein>
    <recommendedName>
        <fullName evidence="3">Carboxylic ester hydrolase</fullName>
        <ecNumber evidence="3">3.1.1.-</ecNumber>
    </recommendedName>
</protein>
<keyword evidence="6" id="KW-1185">Reference proteome</keyword>
<evidence type="ECO:0000259" key="4">
    <source>
        <dbReference type="Pfam" id="PF00135"/>
    </source>
</evidence>
<dbReference type="SUPFAM" id="SSF53474">
    <property type="entry name" value="alpha/beta-Hydrolases"/>
    <property type="match status" value="1"/>
</dbReference>
<gene>
    <name evidence="5" type="ORF">GMOD_00007121</name>
</gene>
<dbReference type="InterPro" id="IPR029058">
    <property type="entry name" value="AB_hydrolase_fold"/>
</dbReference>
<evidence type="ECO:0000313" key="5">
    <source>
        <dbReference type="EMBL" id="RMZ72124.1"/>
    </source>
</evidence>
<sequence length="497" mass="54388">MFLTTALFLALSFSVPFVVASPSNHQTWQNVSSNPIVELDYGSFLGASSSQYNLTYYRKIPFAASTSGQNRFRAPQPPLPITNGTYDTNQAFDMCPQRTVNGSEDCLYLGVYSRPWTKTQQHLRPVLLTFYGGGFIRGSASFSIPPAGYPVLNVSSTNDYVVVYSNYRTNVFGFLPGSKIATHPDVDLNPGLLDQQAALQWIQRYIHHFGGDKRNVTIWGQSAGGGSVVAQAIATGNRGKGLFRKALASSPFWPKTWRYDSAWAEKLYQATLRDVGCSNATDEIACLKEVDVQKLRESALKMSTSQQYTTASFTYGPVIDTEFLTESLSSVVAAKGRGSGGGGGLNAEMVLASYNLHEGENFIPPEFSSQKNGSDDGFNASTASFSTWLKGFLPDLTPNDLDMVKKIYPEAGVAEEISWNTTFVRAGMVYRDLVLACPAYWLAVAGKAGERGKGWLVEYTIDPAKHASDVVYVCSPPMSSSTSLYYTRPQTTYILLT</sequence>
<accession>A0A3M7MCN1</accession>
<dbReference type="InterPro" id="IPR050309">
    <property type="entry name" value="Type-B_Carboxylest/Lipase"/>
</dbReference>
<keyword evidence="3" id="KW-0732">Signal</keyword>